<dbReference type="GO" id="GO:0009098">
    <property type="term" value="P:L-leucine biosynthetic process"/>
    <property type="evidence" value="ECO:0007669"/>
    <property type="project" value="TreeGrafter"/>
</dbReference>
<protein>
    <recommendedName>
        <fullName evidence="2">Pyruvate carboxyltransferase domain-containing protein</fullName>
    </recommendedName>
</protein>
<dbReference type="AlphaFoldDB" id="A0A9D1FGS7"/>
<evidence type="ECO:0000256" key="1">
    <source>
        <dbReference type="ARBA" id="ARBA00023211"/>
    </source>
</evidence>
<reference evidence="3" key="2">
    <citation type="journal article" date="2021" name="PeerJ">
        <title>Extensive microbial diversity within the chicken gut microbiome revealed by metagenomics and culture.</title>
        <authorList>
            <person name="Gilroy R."/>
            <person name="Ravi A."/>
            <person name="Getino M."/>
            <person name="Pursley I."/>
            <person name="Horton D.L."/>
            <person name="Alikhan N.F."/>
            <person name="Baker D."/>
            <person name="Gharbi K."/>
            <person name="Hall N."/>
            <person name="Watson M."/>
            <person name="Adriaenssens E.M."/>
            <person name="Foster-Nyarko E."/>
            <person name="Jarju S."/>
            <person name="Secka A."/>
            <person name="Antonio M."/>
            <person name="Oren A."/>
            <person name="Chaudhuri R.R."/>
            <person name="La Ragione R."/>
            <person name="Hildebrand F."/>
            <person name="Pallen M.J."/>
        </authorList>
    </citation>
    <scope>NUCLEOTIDE SEQUENCE</scope>
    <source>
        <strain evidence="3">CHK152-2871</strain>
    </source>
</reference>
<comment type="caution">
    <text evidence="3">The sequence shown here is derived from an EMBL/GenBank/DDBJ whole genome shotgun (WGS) entry which is preliminary data.</text>
</comment>
<reference evidence="3" key="1">
    <citation type="submission" date="2020-10" db="EMBL/GenBank/DDBJ databases">
        <authorList>
            <person name="Gilroy R."/>
        </authorList>
    </citation>
    <scope>NUCLEOTIDE SEQUENCE</scope>
    <source>
        <strain evidence="3">CHK152-2871</strain>
    </source>
</reference>
<dbReference type="SUPFAM" id="SSF51569">
    <property type="entry name" value="Aldolase"/>
    <property type="match status" value="1"/>
</dbReference>
<gene>
    <name evidence="3" type="ORF">IAA86_00050</name>
</gene>
<accession>A0A9D1FGS7</accession>
<dbReference type="Pfam" id="PF00682">
    <property type="entry name" value="HMGL-like"/>
    <property type="match status" value="1"/>
</dbReference>
<evidence type="ECO:0000313" key="4">
    <source>
        <dbReference type="Proteomes" id="UP000886865"/>
    </source>
</evidence>
<dbReference type="InterPro" id="IPR000891">
    <property type="entry name" value="PYR_CT"/>
</dbReference>
<dbReference type="Proteomes" id="UP000886865">
    <property type="component" value="Unassembled WGS sequence"/>
</dbReference>
<keyword evidence="1" id="KW-0464">Manganese</keyword>
<dbReference type="InterPro" id="IPR013785">
    <property type="entry name" value="Aldolase_TIM"/>
</dbReference>
<dbReference type="Gene3D" id="3.20.20.70">
    <property type="entry name" value="Aldolase class I"/>
    <property type="match status" value="1"/>
</dbReference>
<dbReference type="EMBL" id="DVJQ01000001">
    <property type="protein sequence ID" value="HIS73397.1"/>
    <property type="molecule type" value="Genomic_DNA"/>
</dbReference>
<evidence type="ECO:0000259" key="2">
    <source>
        <dbReference type="Pfam" id="PF00682"/>
    </source>
</evidence>
<organism evidence="3 4">
    <name type="scientific">Candidatus Galligastranaerophilus intestinavium</name>
    <dbReference type="NCBI Taxonomy" id="2840836"/>
    <lineage>
        <taxon>Bacteria</taxon>
        <taxon>Candidatus Galligastranaerophilus</taxon>
    </lineage>
</organism>
<dbReference type="PANTHER" id="PTHR10277">
    <property type="entry name" value="HOMOCITRATE SYNTHASE-RELATED"/>
    <property type="match status" value="1"/>
</dbReference>
<dbReference type="GO" id="GO:0003852">
    <property type="term" value="F:2-isopropylmalate synthase activity"/>
    <property type="evidence" value="ECO:0007669"/>
    <property type="project" value="TreeGrafter"/>
</dbReference>
<sequence length="336" mass="39646">MKNNKNNIKILDCTLRDGGYINNWNFGRECILEIYENLDKANADFIECGFLKDGFYSDDTALFGDFKKLNRIFKNKNKEKLVIMLKVGQFDPQKFPKNKDERIFNTIRVNYCKSHTKEALEIIKKLKNYGCRVFVNPANIDIYSDYEVSELTKKLNDIEPFAFSIVDTKGSLVKKDILRLYDIINNNMKKSTRLCFHSHNNLGLSFANTLELIKICKEYELIIDSSVFGMGRGSGNLHSELIMHYLNQNDKKYNLAFIFEIIEKYINKIYLKTPWKNTTEYYLSAIYHCHQDYAKYLLNNFKLDNKEIVKIYKKIPQEKKSKYTQDVIEKLCMRKD</sequence>
<evidence type="ECO:0000313" key="3">
    <source>
        <dbReference type="EMBL" id="HIS73397.1"/>
    </source>
</evidence>
<feature type="domain" description="Pyruvate carboxyltransferase" evidence="2">
    <location>
        <begin position="8"/>
        <end position="250"/>
    </location>
</feature>
<proteinExistence type="predicted"/>
<name>A0A9D1FGS7_9BACT</name>
<dbReference type="InterPro" id="IPR050073">
    <property type="entry name" value="2-IPM_HCS-like"/>
</dbReference>
<dbReference type="PANTHER" id="PTHR10277:SF9">
    <property type="entry name" value="2-ISOPROPYLMALATE SYNTHASE 1, CHLOROPLASTIC-RELATED"/>
    <property type="match status" value="1"/>
</dbReference>